<keyword evidence="1" id="KW-0812">Transmembrane</keyword>
<accession>A0A0F0KVY5</accession>
<dbReference type="Proteomes" id="UP000033572">
    <property type="component" value="Unassembled WGS sequence"/>
</dbReference>
<evidence type="ECO:0000256" key="1">
    <source>
        <dbReference type="SAM" id="Phobius"/>
    </source>
</evidence>
<dbReference type="AlphaFoldDB" id="A0A0F0KVY5"/>
<comment type="caution">
    <text evidence="2">The sequence shown here is derived from an EMBL/GenBank/DDBJ whole genome shotgun (WGS) entry which is preliminary data.</text>
</comment>
<dbReference type="KEGG" id="mfol:DXT68_15940"/>
<protein>
    <recommendedName>
        <fullName evidence="4">DUF3592 domain-containing protein</fullName>
    </recommendedName>
</protein>
<reference evidence="2 3" key="1">
    <citation type="submission" date="2015-02" db="EMBL/GenBank/DDBJ databases">
        <title>Draft genome sequences of ten Microbacterium spp. with emphasis on heavy metal contaminated environments.</title>
        <authorList>
            <person name="Corretto E."/>
        </authorList>
    </citation>
    <scope>NUCLEOTIDE SEQUENCE [LARGE SCALE GENOMIC DNA]</scope>
    <source>
        <strain evidence="2 3">DSM 12966</strain>
    </source>
</reference>
<feature type="transmembrane region" description="Helical" evidence="1">
    <location>
        <begin position="130"/>
        <end position="150"/>
    </location>
</feature>
<evidence type="ECO:0000313" key="2">
    <source>
        <dbReference type="EMBL" id="KJL25077.1"/>
    </source>
</evidence>
<proteinExistence type="predicted"/>
<sequence>MMPYDSGNAPRSFVYHPVFQTIVIVAILLVGPVLLVIGSSMNAADREPVASGSRTTGTVVEVNDGAEASTHNFRVEYFAGDTSSHSVWADWAPDEKPALGSSVTVIYSTAEPSAAVVEGHGTPGRTVTGLGGLLTVVSVVLIVVMASGFAKGRARRRRAD</sequence>
<feature type="transmembrane region" description="Helical" evidence="1">
    <location>
        <begin position="12"/>
        <end position="37"/>
    </location>
</feature>
<keyword evidence="3" id="KW-1185">Reference proteome</keyword>
<evidence type="ECO:0000313" key="3">
    <source>
        <dbReference type="Proteomes" id="UP000033572"/>
    </source>
</evidence>
<dbReference type="PATRIC" id="fig|104336.4.peg.557"/>
<evidence type="ECO:0008006" key="4">
    <source>
        <dbReference type="Google" id="ProtNLM"/>
    </source>
</evidence>
<keyword evidence="1" id="KW-1133">Transmembrane helix</keyword>
<name>A0A0F0KVY5_9MICO</name>
<dbReference type="RefSeq" id="WP_052677605.1">
    <property type="nucleotide sequence ID" value="NZ_CP031425.1"/>
</dbReference>
<keyword evidence="1" id="KW-0472">Membrane</keyword>
<gene>
    <name evidence="2" type="ORF">RN50_00535</name>
</gene>
<organism evidence="2 3">
    <name type="scientific">Microbacterium foliorum</name>
    <dbReference type="NCBI Taxonomy" id="104336"/>
    <lineage>
        <taxon>Bacteria</taxon>
        <taxon>Bacillati</taxon>
        <taxon>Actinomycetota</taxon>
        <taxon>Actinomycetes</taxon>
        <taxon>Micrococcales</taxon>
        <taxon>Microbacteriaceae</taxon>
        <taxon>Microbacterium</taxon>
    </lineage>
</organism>
<dbReference type="EMBL" id="JYIU01000029">
    <property type="protein sequence ID" value="KJL25077.1"/>
    <property type="molecule type" value="Genomic_DNA"/>
</dbReference>